<keyword evidence="2" id="KW-1185">Reference proteome</keyword>
<dbReference type="EMBL" id="LFZS01000008">
    <property type="protein sequence ID" value="ONN53917.1"/>
    <property type="molecule type" value="Genomic_DNA"/>
</dbReference>
<organism evidence="1 2">
    <name type="scientific">Acinetobacter genomosp. 33YU</name>
    <dbReference type="NCBI Taxonomy" id="1675530"/>
    <lineage>
        <taxon>Bacteria</taxon>
        <taxon>Pseudomonadati</taxon>
        <taxon>Pseudomonadota</taxon>
        <taxon>Gammaproteobacteria</taxon>
        <taxon>Moraxellales</taxon>
        <taxon>Moraxellaceae</taxon>
        <taxon>Acinetobacter</taxon>
    </lineage>
</organism>
<evidence type="ECO:0000313" key="1">
    <source>
        <dbReference type="EMBL" id="ONN53917.1"/>
    </source>
</evidence>
<comment type="caution">
    <text evidence="1">The sequence shown here is derived from an EMBL/GenBank/DDBJ whole genome shotgun (WGS) entry which is preliminary data.</text>
</comment>
<sequence>MGYPNPPHDLYKPDPIIKLKADLTKLVEKYKQDAHALTLLGDLDKSRVYNGIATQLDCLLEGSSK</sequence>
<protein>
    <submittedName>
        <fullName evidence="1">Uncharacterized protein</fullName>
    </submittedName>
</protein>
<proteinExistence type="predicted"/>
<name>A0A1V2UVI9_9GAMM</name>
<gene>
    <name evidence="1" type="ORF">AC058_12040</name>
</gene>
<accession>A0A1V2UVI9</accession>
<evidence type="ECO:0000313" key="2">
    <source>
        <dbReference type="Proteomes" id="UP000189376"/>
    </source>
</evidence>
<reference evidence="1 2" key="1">
    <citation type="submission" date="2015-07" db="EMBL/GenBank/DDBJ databases">
        <title>Acinetobacter yuneri, a novel member of Acinetobacter calcoaceticus-Acinetobacter baumannii complex isolated from clinical specimen.</title>
        <authorList>
            <person name="Yu Y."/>
        </authorList>
    </citation>
    <scope>NUCLEOTIDE SEQUENCE [LARGE SCALE GENOMIC DNA]</scope>
    <source>
        <strain evidence="1 2">A362</strain>
    </source>
</reference>
<dbReference type="AlphaFoldDB" id="A0A1V2UVI9"/>
<dbReference type="Proteomes" id="UP000189376">
    <property type="component" value="Unassembled WGS sequence"/>
</dbReference>